<evidence type="ECO:0000313" key="2">
    <source>
        <dbReference type="Proteomes" id="UP000075243"/>
    </source>
</evidence>
<proteinExistence type="predicted"/>
<dbReference type="AlphaFoldDB" id="A0A151T0A1"/>
<dbReference type="Proteomes" id="UP000075243">
    <property type="component" value="Chromosome 9"/>
</dbReference>
<dbReference type="EMBL" id="CM003611">
    <property type="protein sequence ID" value="KYP60418.1"/>
    <property type="molecule type" value="Genomic_DNA"/>
</dbReference>
<gene>
    <name evidence="1" type="ORF">KK1_022823</name>
</gene>
<protein>
    <recommendedName>
        <fullName evidence="3">Reverse transcriptase domain-containing protein</fullName>
    </recommendedName>
</protein>
<name>A0A151T0A1_CAJCA</name>
<evidence type="ECO:0008006" key="3">
    <source>
        <dbReference type="Google" id="ProtNLM"/>
    </source>
</evidence>
<sequence>MCFRDPSKIQFINKTLISIIPKIEPFTKLTHFCPISIFNVSYKVLTKVLAQHFKVVMQELISLVQCNFVLHR</sequence>
<reference evidence="1 2" key="1">
    <citation type="journal article" date="2012" name="Nat. Biotechnol.">
        <title>Draft genome sequence of pigeonpea (Cajanus cajan), an orphan legume crop of resource-poor farmers.</title>
        <authorList>
            <person name="Varshney R.K."/>
            <person name="Chen W."/>
            <person name="Li Y."/>
            <person name="Bharti A.K."/>
            <person name="Saxena R.K."/>
            <person name="Schlueter J.A."/>
            <person name="Donoghue M.T."/>
            <person name="Azam S."/>
            <person name="Fan G."/>
            <person name="Whaley A.M."/>
            <person name="Farmer A.D."/>
            <person name="Sheridan J."/>
            <person name="Iwata A."/>
            <person name="Tuteja R."/>
            <person name="Penmetsa R.V."/>
            <person name="Wu W."/>
            <person name="Upadhyaya H.D."/>
            <person name="Yang S.P."/>
            <person name="Shah T."/>
            <person name="Saxena K.B."/>
            <person name="Michael T."/>
            <person name="McCombie W.R."/>
            <person name="Yang B."/>
            <person name="Zhang G."/>
            <person name="Yang H."/>
            <person name="Wang J."/>
            <person name="Spillane C."/>
            <person name="Cook D.R."/>
            <person name="May G.D."/>
            <person name="Xu X."/>
            <person name="Jackson S.A."/>
        </authorList>
    </citation>
    <scope>NUCLEOTIDE SEQUENCE [LARGE SCALE GENOMIC DNA]</scope>
    <source>
        <strain evidence="2">cv. Asha</strain>
    </source>
</reference>
<organism evidence="1 2">
    <name type="scientific">Cajanus cajan</name>
    <name type="common">Pigeon pea</name>
    <name type="synonym">Cajanus indicus</name>
    <dbReference type="NCBI Taxonomy" id="3821"/>
    <lineage>
        <taxon>Eukaryota</taxon>
        <taxon>Viridiplantae</taxon>
        <taxon>Streptophyta</taxon>
        <taxon>Embryophyta</taxon>
        <taxon>Tracheophyta</taxon>
        <taxon>Spermatophyta</taxon>
        <taxon>Magnoliopsida</taxon>
        <taxon>eudicotyledons</taxon>
        <taxon>Gunneridae</taxon>
        <taxon>Pentapetalae</taxon>
        <taxon>rosids</taxon>
        <taxon>fabids</taxon>
        <taxon>Fabales</taxon>
        <taxon>Fabaceae</taxon>
        <taxon>Papilionoideae</taxon>
        <taxon>50 kb inversion clade</taxon>
        <taxon>NPAAA clade</taxon>
        <taxon>indigoferoid/millettioid clade</taxon>
        <taxon>Phaseoleae</taxon>
        <taxon>Cajanus</taxon>
    </lineage>
</organism>
<accession>A0A151T0A1</accession>
<dbReference type="Gramene" id="C.cajan_22167.t">
    <property type="protein sequence ID" value="C.cajan_22167.t.cds1"/>
    <property type="gene ID" value="C.cajan_22167"/>
</dbReference>
<keyword evidence="2" id="KW-1185">Reference proteome</keyword>
<evidence type="ECO:0000313" key="1">
    <source>
        <dbReference type="EMBL" id="KYP60418.1"/>
    </source>
</evidence>